<dbReference type="GO" id="GO:0016887">
    <property type="term" value="F:ATP hydrolysis activity"/>
    <property type="evidence" value="ECO:0007669"/>
    <property type="project" value="InterPro"/>
</dbReference>
<evidence type="ECO:0000259" key="6">
    <source>
        <dbReference type="PROSITE" id="PS50893"/>
    </source>
</evidence>
<accession>A0A139X905</accession>
<organism evidence="7 8">
    <name type="scientific">Scytonema hofmannii PCC 7110</name>
    <dbReference type="NCBI Taxonomy" id="128403"/>
    <lineage>
        <taxon>Bacteria</taxon>
        <taxon>Bacillati</taxon>
        <taxon>Cyanobacteriota</taxon>
        <taxon>Cyanophyceae</taxon>
        <taxon>Nostocales</taxon>
        <taxon>Scytonemataceae</taxon>
        <taxon>Scytonema</taxon>
    </lineage>
</organism>
<dbReference type="Pfam" id="PF00005">
    <property type="entry name" value="ABC_tran"/>
    <property type="match status" value="1"/>
</dbReference>
<sequence>MLTLKSLETGYGKKQILFGVSISVELGEIVAIIGPNGSGKSTTLKAIYGLTPIWNGEVVFNNKRLNGLHPAQMTTCRLAFAPQGSRVFNELTVLENLRIGGHHLSPVRFKQRTETVLDIFPALRERTYHKAGKLSGGQQQMLAIARALIPNPQFLMLDEPSLGLAPTVLSMLFEKIVEINQIFGTTILVVEQRVREVLEICDRVYSLKLGKVSFEGSPKELQENQQKLKELFF</sequence>
<dbReference type="PANTHER" id="PTHR43820">
    <property type="entry name" value="HIGH-AFFINITY BRANCHED-CHAIN AMINO ACID TRANSPORT ATP-BINDING PROTEIN LIVF"/>
    <property type="match status" value="1"/>
</dbReference>
<evidence type="ECO:0000256" key="1">
    <source>
        <dbReference type="ARBA" id="ARBA00005417"/>
    </source>
</evidence>
<evidence type="ECO:0000256" key="2">
    <source>
        <dbReference type="ARBA" id="ARBA00022448"/>
    </source>
</evidence>
<keyword evidence="4 7" id="KW-0067">ATP-binding</keyword>
<dbReference type="InterPro" id="IPR003593">
    <property type="entry name" value="AAA+_ATPase"/>
</dbReference>
<evidence type="ECO:0000313" key="7">
    <source>
        <dbReference type="EMBL" id="KYC41191.1"/>
    </source>
</evidence>
<dbReference type="STRING" id="128403.WA1_03645"/>
<keyword evidence="2" id="KW-0813">Transport</keyword>
<dbReference type="RefSeq" id="WP_017741569.1">
    <property type="nucleotide sequence ID" value="NZ_KQ976354.1"/>
</dbReference>
<keyword evidence="3" id="KW-0547">Nucleotide-binding</keyword>
<feature type="domain" description="ABC transporter" evidence="6">
    <location>
        <begin position="2"/>
        <end position="231"/>
    </location>
</feature>
<dbReference type="PROSITE" id="PS00211">
    <property type="entry name" value="ABC_TRANSPORTER_1"/>
    <property type="match status" value="1"/>
</dbReference>
<dbReference type="AlphaFoldDB" id="A0A139X905"/>
<evidence type="ECO:0000256" key="3">
    <source>
        <dbReference type="ARBA" id="ARBA00022741"/>
    </source>
</evidence>
<keyword evidence="5" id="KW-0029">Amino-acid transport</keyword>
<gene>
    <name evidence="7" type="ORF">WA1_03645</name>
</gene>
<dbReference type="OrthoDB" id="9776369at2"/>
<keyword evidence="8" id="KW-1185">Reference proteome</keyword>
<dbReference type="InterPro" id="IPR027417">
    <property type="entry name" value="P-loop_NTPase"/>
</dbReference>
<dbReference type="InterPro" id="IPR017871">
    <property type="entry name" value="ABC_transporter-like_CS"/>
</dbReference>
<dbReference type="GO" id="GO:0015658">
    <property type="term" value="F:branched-chain amino acid transmembrane transporter activity"/>
    <property type="evidence" value="ECO:0007669"/>
    <property type="project" value="TreeGrafter"/>
</dbReference>
<evidence type="ECO:0000313" key="8">
    <source>
        <dbReference type="Proteomes" id="UP000076925"/>
    </source>
</evidence>
<evidence type="ECO:0000256" key="5">
    <source>
        <dbReference type="ARBA" id="ARBA00022970"/>
    </source>
</evidence>
<evidence type="ECO:0000256" key="4">
    <source>
        <dbReference type="ARBA" id="ARBA00022840"/>
    </source>
</evidence>
<dbReference type="CDD" id="cd03224">
    <property type="entry name" value="ABC_TM1139_LivF_branched"/>
    <property type="match status" value="1"/>
</dbReference>
<dbReference type="EMBL" id="ANNX02000023">
    <property type="protein sequence ID" value="KYC41191.1"/>
    <property type="molecule type" value="Genomic_DNA"/>
</dbReference>
<protein>
    <submittedName>
        <fullName evidence="7">ABC transporter ATP-binding protein</fullName>
    </submittedName>
</protein>
<reference evidence="7 8" key="1">
    <citation type="journal article" date="2013" name="Genome Biol. Evol.">
        <title>Genomes of Stigonematalean cyanobacteria (subsection V) and the evolution of oxygenic photosynthesis from prokaryotes to plastids.</title>
        <authorList>
            <person name="Dagan T."/>
            <person name="Roettger M."/>
            <person name="Stucken K."/>
            <person name="Landan G."/>
            <person name="Koch R."/>
            <person name="Major P."/>
            <person name="Gould S.B."/>
            <person name="Goremykin V.V."/>
            <person name="Rippka R."/>
            <person name="Tandeau de Marsac N."/>
            <person name="Gugger M."/>
            <person name="Lockhart P.J."/>
            <person name="Allen J.F."/>
            <person name="Brune I."/>
            <person name="Maus I."/>
            <person name="Puhler A."/>
            <person name="Martin W.F."/>
        </authorList>
    </citation>
    <scope>NUCLEOTIDE SEQUENCE [LARGE SCALE GENOMIC DNA]</scope>
    <source>
        <strain evidence="7 8">PCC 7110</strain>
    </source>
</reference>
<dbReference type="SMART" id="SM00382">
    <property type="entry name" value="AAA"/>
    <property type="match status" value="1"/>
</dbReference>
<dbReference type="GO" id="GO:0005524">
    <property type="term" value="F:ATP binding"/>
    <property type="evidence" value="ECO:0007669"/>
    <property type="project" value="UniProtKB-KW"/>
</dbReference>
<dbReference type="InterPro" id="IPR052156">
    <property type="entry name" value="BCAA_Transport_ATP-bd_LivF"/>
</dbReference>
<comment type="similarity">
    <text evidence="1">Belongs to the ABC transporter superfamily.</text>
</comment>
<name>A0A139X905_9CYAN</name>
<dbReference type="GO" id="GO:0015807">
    <property type="term" value="P:L-amino acid transport"/>
    <property type="evidence" value="ECO:0007669"/>
    <property type="project" value="TreeGrafter"/>
</dbReference>
<dbReference type="InterPro" id="IPR003439">
    <property type="entry name" value="ABC_transporter-like_ATP-bd"/>
</dbReference>
<dbReference type="Proteomes" id="UP000076925">
    <property type="component" value="Unassembled WGS sequence"/>
</dbReference>
<dbReference type="PROSITE" id="PS50893">
    <property type="entry name" value="ABC_TRANSPORTER_2"/>
    <property type="match status" value="1"/>
</dbReference>
<proteinExistence type="inferred from homology"/>
<dbReference type="SUPFAM" id="SSF52540">
    <property type="entry name" value="P-loop containing nucleoside triphosphate hydrolases"/>
    <property type="match status" value="1"/>
</dbReference>
<dbReference type="Gene3D" id="3.40.50.300">
    <property type="entry name" value="P-loop containing nucleotide triphosphate hydrolases"/>
    <property type="match status" value="1"/>
</dbReference>
<dbReference type="PANTHER" id="PTHR43820:SF7">
    <property type="entry name" value="BRANCHED-CHAIN AMINO ACID TRANSPORT ATP-BINDING PROTEIN LIVF-RELATED"/>
    <property type="match status" value="1"/>
</dbReference>
<comment type="caution">
    <text evidence="7">The sequence shown here is derived from an EMBL/GenBank/DDBJ whole genome shotgun (WGS) entry which is preliminary data.</text>
</comment>